<accession>A0AA41QIW3</accession>
<dbReference type="GO" id="GO:0003700">
    <property type="term" value="F:DNA-binding transcription factor activity"/>
    <property type="evidence" value="ECO:0007669"/>
    <property type="project" value="InterPro"/>
</dbReference>
<dbReference type="PRINTS" id="PR00778">
    <property type="entry name" value="HTHARSR"/>
</dbReference>
<dbReference type="Gene3D" id="1.10.10.10">
    <property type="entry name" value="Winged helix-like DNA-binding domain superfamily/Winged helix DNA-binding domain"/>
    <property type="match status" value="1"/>
</dbReference>
<dbReference type="CDD" id="cd00090">
    <property type="entry name" value="HTH_ARSR"/>
    <property type="match status" value="1"/>
</dbReference>
<dbReference type="InterPro" id="IPR011991">
    <property type="entry name" value="ArsR-like_HTH"/>
</dbReference>
<name>A0AA41QIW3_9HYPH</name>
<feature type="domain" description="HTH arsR-type" evidence="1">
    <location>
        <begin position="5"/>
        <end position="99"/>
    </location>
</feature>
<comment type="caution">
    <text evidence="2">The sequence shown here is derived from an EMBL/GenBank/DDBJ whole genome shotgun (WGS) entry which is preliminary data.</text>
</comment>
<dbReference type="PANTHER" id="PTHR38600:SF2">
    <property type="entry name" value="SLL0088 PROTEIN"/>
    <property type="match status" value="1"/>
</dbReference>
<keyword evidence="3" id="KW-1185">Reference proteome</keyword>
<dbReference type="NCBIfam" id="NF033788">
    <property type="entry name" value="HTH_metalloreg"/>
    <property type="match status" value="1"/>
</dbReference>
<dbReference type="InterPro" id="IPR036388">
    <property type="entry name" value="WH-like_DNA-bd_sf"/>
</dbReference>
<gene>
    <name evidence="2" type="ORF">ML536_02285</name>
</gene>
<dbReference type="InterPro" id="IPR001845">
    <property type="entry name" value="HTH_ArsR_DNA-bd_dom"/>
</dbReference>
<sequence length="119" mass="13161">MTTQITQTEPSQIDRMFQALADPSRRAMVERLSRGPASVKELAGPIAMALPSAVKHLKVLEDGGIVHSIKSGRVRTYSMNPTALDFIGQWVRQREQALNIAFDKLAQAMAELPEEDEEA</sequence>
<protein>
    <submittedName>
        <fullName evidence="2">Metalloregulator ArsR/SmtB family transcription factor</fullName>
    </submittedName>
</protein>
<dbReference type="AlphaFoldDB" id="A0AA41QIW3"/>
<evidence type="ECO:0000259" key="1">
    <source>
        <dbReference type="PROSITE" id="PS50987"/>
    </source>
</evidence>
<proteinExistence type="predicted"/>
<dbReference type="Proteomes" id="UP001156140">
    <property type="component" value="Unassembled WGS sequence"/>
</dbReference>
<evidence type="ECO:0000313" key="2">
    <source>
        <dbReference type="EMBL" id="MCI0125647.1"/>
    </source>
</evidence>
<evidence type="ECO:0000313" key="3">
    <source>
        <dbReference type="Proteomes" id="UP001156140"/>
    </source>
</evidence>
<organism evidence="2 3">
    <name type="scientific">Paradevosia shaoguanensis</name>
    <dbReference type="NCBI Taxonomy" id="1335043"/>
    <lineage>
        <taxon>Bacteria</taxon>
        <taxon>Pseudomonadati</taxon>
        <taxon>Pseudomonadota</taxon>
        <taxon>Alphaproteobacteria</taxon>
        <taxon>Hyphomicrobiales</taxon>
        <taxon>Devosiaceae</taxon>
        <taxon>Paradevosia</taxon>
    </lineage>
</organism>
<dbReference type="EMBL" id="JALAZD010000001">
    <property type="protein sequence ID" value="MCI0125647.1"/>
    <property type="molecule type" value="Genomic_DNA"/>
</dbReference>
<dbReference type="Pfam" id="PF12840">
    <property type="entry name" value="HTH_20"/>
    <property type="match status" value="1"/>
</dbReference>
<dbReference type="PROSITE" id="PS50987">
    <property type="entry name" value="HTH_ARSR_2"/>
    <property type="match status" value="1"/>
</dbReference>
<dbReference type="InterPro" id="IPR036390">
    <property type="entry name" value="WH_DNA-bd_sf"/>
</dbReference>
<reference evidence="2" key="1">
    <citation type="submission" date="2022-03" db="EMBL/GenBank/DDBJ databases">
        <title>The complete genome sequence of a Methyloterrigena soli.</title>
        <authorList>
            <person name="Zi Z."/>
        </authorList>
    </citation>
    <scope>NUCLEOTIDE SEQUENCE</scope>
    <source>
        <strain evidence="2">M48</strain>
    </source>
</reference>
<dbReference type="PANTHER" id="PTHR38600">
    <property type="entry name" value="TRANSCRIPTIONAL REGULATORY PROTEIN"/>
    <property type="match status" value="1"/>
</dbReference>
<dbReference type="SMART" id="SM00418">
    <property type="entry name" value="HTH_ARSR"/>
    <property type="match status" value="1"/>
</dbReference>
<dbReference type="RefSeq" id="WP_281734815.1">
    <property type="nucleotide sequence ID" value="NZ_JAKETQ010000001.1"/>
</dbReference>
<dbReference type="SUPFAM" id="SSF46785">
    <property type="entry name" value="Winged helix' DNA-binding domain"/>
    <property type="match status" value="1"/>
</dbReference>